<evidence type="ECO:0000313" key="2">
    <source>
        <dbReference type="EMBL" id="DAD46626.1"/>
    </source>
</evidence>
<name>A0A822ZUT4_NELNU</name>
<gene>
    <name evidence="2" type="ORF">HUJ06_016563</name>
</gene>
<dbReference type="GO" id="GO:0009733">
    <property type="term" value="P:response to auxin"/>
    <property type="evidence" value="ECO:0007669"/>
    <property type="project" value="InterPro"/>
</dbReference>
<dbReference type="EMBL" id="DUZY01000008">
    <property type="protein sequence ID" value="DAD46626.1"/>
    <property type="molecule type" value="Genomic_DNA"/>
</dbReference>
<dbReference type="Pfam" id="PF02519">
    <property type="entry name" value="Auxin_inducible"/>
    <property type="match status" value="1"/>
</dbReference>
<reference evidence="2 3" key="1">
    <citation type="journal article" date="2020" name="Mol. Biol. Evol.">
        <title>Distinct Expression and Methylation Patterns for Genes with Different Fates following a Single Whole-Genome Duplication in Flowering Plants.</title>
        <authorList>
            <person name="Shi T."/>
            <person name="Rahmani R.S."/>
            <person name="Gugger P.F."/>
            <person name="Wang M."/>
            <person name="Li H."/>
            <person name="Zhang Y."/>
            <person name="Li Z."/>
            <person name="Wang Q."/>
            <person name="Van de Peer Y."/>
            <person name="Marchal K."/>
            <person name="Chen J."/>
        </authorList>
    </citation>
    <scope>NUCLEOTIDE SEQUENCE [LARGE SCALE GENOMIC DNA]</scope>
    <source>
        <tissue evidence="2">Leaf</tissue>
    </source>
</reference>
<dbReference type="PANTHER" id="PTHR31175:SF82">
    <property type="entry name" value="AUXIN-RESPONSIVE PROTEIN SAUR65"/>
    <property type="match status" value="1"/>
</dbReference>
<keyword evidence="3" id="KW-1185">Reference proteome</keyword>
<evidence type="ECO:0000256" key="1">
    <source>
        <dbReference type="ARBA" id="ARBA00006974"/>
    </source>
</evidence>
<dbReference type="InterPro" id="IPR003676">
    <property type="entry name" value="SAUR_fam"/>
</dbReference>
<dbReference type="Proteomes" id="UP000607653">
    <property type="component" value="Unassembled WGS sequence"/>
</dbReference>
<evidence type="ECO:0000313" key="3">
    <source>
        <dbReference type="Proteomes" id="UP000607653"/>
    </source>
</evidence>
<organism evidence="2 3">
    <name type="scientific">Nelumbo nucifera</name>
    <name type="common">Sacred lotus</name>
    <dbReference type="NCBI Taxonomy" id="4432"/>
    <lineage>
        <taxon>Eukaryota</taxon>
        <taxon>Viridiplantae</taxon>
        <taxon>Streptophyta</taxon>
        <taxon>Embryophyta</taxon>
        <taxon>Tracheophyta</taxon>
        <taxon>Spermatophyta</taxon>
        <taxon>Magnoliopsida</taxon>
        <taxon>Proteales</taxon>
        <taxon>Nelumbonaceae</taxon>
        <taxon>Nelumbo</taxon>
    </lineage>
</organism>
<comment type="similarity">
    <text evidence="1">Belongs to the ARG7 family.</text>
</comment>
<comment type="caution">
    <text evidence="2">The sequence shown here is derived from an EMBL/GenBank/DDBJ whole genome shotgun (WGS) entry which is preliminary data.</text>
</comment>
<proteinExistence type="inferred from homology"/>
<evidence type="ECO:0008006" key="4">
    <source>
        <dbReference type="Google" id="ProtNLM"/>
    </source>
</evidence>
<sequence length="194" mass="21829">MINNRKLLAMARKWQKLAAIGRRRISTSPRTKLQRDVDECSAMVAIKDHFVVYTADQNRFVIPLAYLNNPIFIELLRMSEEEFGLPSDGPITLPCDSAFAEYIISMMQRRPSRDLEKALVVTLSTYRVTTNAFSKSLEGRLCIIEMMYSANAESHGNVIGPSLGRPNSSSSSDILSNSMKMGLLRYANGITKRF</sequence>
<dbReference type="PANTHER" id="PTHR31175">
    <property type="entry name" value="AUXIN-RESPONSIVE FAMILY PROTEIN"/>
    <property type="match status" value="1"/>
</dbReference>
<protein>
    <recommendedName>
        <fullName evidence="4">Auxin-responsive protein SAUR64-like</fullName>
    </recommendedName>
</protein>
<accession>A0A822ZUT4</accession>
<dbReference type="AlphaFoldDB" id="A0A822ZUT4"/>